<dbReference type="Gene3D" id="3.60.21.10">
    <property type="match status" value="1"/>
</dbReference>
<feature type="chain" id="PRO_5039748576" evidence="1">
    <location>
        <begin position="24"/>
        <end position="642"/>
    </location>
</feature>
<accession>A0A9E4N7Y8</accession>
<name>A0A9E4N7Y8_9GAMM</name>
<dbReference type="InterPro" id="IPR036907">
    <property type="entry name" value="5'-Nucleotdase_C_sf"/>
</dbReference>
<evidence type="ECO:0000313" key="3">
    <source>
        <dbReference type="EMBL" id="MCG7949132.1"/>
    </source>
</evidence>
<dbReference type="Proteomes" id="UP000886667">
    <property type="component" value="Unassembled WGS sequence"/>
</dbReference>
<keyword evidence="1" id="KW-0378">Hydrolase</keyword>
<dbReference type="AlphaFoldDB" id="A0A9E4N7Y8"/>
<comment type="similarity">
    <text evidence="1">Belongs to the 5'-nucleotidase family.</text>
</comment>
<dbReference type="PANTHER" id="PTHR11575:SF24">
    <property type="entry name" value="5'-NUCLEOTIDASE"/>
    <property type="match status" value="1"/>
</dbReference>
<dbReference type="GO" id="GO:0000166">
    <property type="term" value="F:nucleotide binding"/>
    <property type="evidence" value="ECO:0007669"/>
    <property type="project" value="UniProtKB-KW"/>
</dbReference>
<gene>
    <name evidence="3" type="ORF">JAZ07_22575</name>
</gene>
<dbReference type="Pfam" id="PF02872">
    <property type="entry name" value="5_nucleotid_C"/>
    <property type="match status" value="1"/>
</dbReference>
<keyword evidence="1" id="KW-0547">Nucleotide-binding</keyword>
<proteinExistence type="inferred from homology"/>
<dbReference type="Gene3D" id="3.90.780.10">
    <property type="entry name" value="5'-Nucleotidase, C-terminal domain"/>
    <property type="match status" value="1"/>
</dbReference>
<dbReference type="EMBL" id="JAEPCM010000851">
    <property type="protein sequence ID" value="MCG7949132.1"/>
    <property type="molecule type" value="Genomic_DNA"/>
</dbReference>
<dbReference type="GO" id="GO:0009166">
    <property type="term" value="P:nucleotide catabolic process"/>
    <property type="evidence" value="ECO:0007669"/>
    <property type="project" value="InterPro"/>
</dbReference>
<comment type="caution">
    <text evidence="3">The sequence shown here is derived from an EMBL/GenBank/DDBJ whole genome shotgun (WGS) entry which is preliminary data.</text>
</comment>
<dbReference type="InterPro" id="IPR006179">
    <property type="entry name" value="5_nucleotidase/apyrase"/>
</dbReference>
<dbReference type="SUPFAM" id="SSF56300">
    <property type="entry name" value="Metallo-dependent phosphatases"/>
    <property type="match status" value="1"/>
</dbReference>
<dbReference type="InterPro" id="IPR029052">
    <property type="entry name" value="Metallo-depent_PP-like"/>
</dbReference>
<dbReference type="InterPro" id="IPR008334">
    <property type="entry name" value="5'-Nucleotdase_C"/>
</dbReference>
<organism evidence="3 4">
    <name type="scientific">Candidatus Thiodiazotropha taylori</name>
    <dbReference type="NCBI Taxonomy" id="2792791"/>
    <lineage>
        <taxon>Bacteria</taxon>
        <taxon>Pseudomonadati</taxon>
        <taxon>Pseudomonadota</taxon>
        <taxon>Gammaproteobacteria</taxon>
        <taxon>Chromatiales</taxon>
        <taxon>Sedimenticolaceae</taxon>
        <taxon>Candidatus Thiodiazotropha</taxon>
    </lineage>
</organism>
<dbReference type="SUPFAM" id="SSF55816">
    <property type="entry name" value="5'-nucleotidase (syn. UDP-sugar hydrolase), C-terminal domain"/>
    <property type="match status" value="1"/>
</dbReference>
<evidence type="ECO:0000313" key="4">
    <source>
        <dbReference type="Proteomes" id="UP000886667"/>
    </source>
</evidence>
<dbReference type="GO" id="GO:0016787">
    <property type="term" value="F:hydrolase activity"/>
    <property type="evidence" value="ECO:0007669"/>
    <property type="project" value="UniProtKB-KW"/>
</dbReference>
<protein>
    <submittedName>
        <fullName evidence="3">Bifunctional metallophosphatase/5'-nucleotidase</fullName>
    </submittedName>
</protein>
<keyword evidence="1" id="KW-0732">Signal</keyword>
<reference evidence="3" key="1">
    <citation type="journal article" date="2021" name="Proc. Natl. Acad. Sci. U.S.A.">
        <title>Global biogeography of chemosynthetic symbionts reveals both localized and globally distributed symbiont groups. .</title>
        <authorList>
            <person name="Osvatic J.T."/>
            <person name="Wilkins L.G.E."/>
            <person name="Leibrecht L."/>
            <person name="Leray M."/>
            <person name="Zauner S."/>
            <person name="Polzin J."/>
            <person name="Camacho Y."/>
            <person name="Gros O."/>
            <person name="van Gils J.A."/>
            <person name="Eisen J.A."/>
            <person name="Petersen J.M."/>
            <person name="Yuen B."/>
        </authorList>
    </citation>
    <scope>NUCLEOTIDE SEQUENCE</scope>
    <source>
        <strain evidence="3">MAGclacostrist064TRANS</strain>
    </source>
</reference>
<evidence type="ECO:0000259" key="2">
    <source>
        <dbReference type="Pfam" id="PF02872"/>
    </source>
</evidence>
<dbReference type="PANTHER" id="PTHR11575">
    <property type="entry name" value="5'-NUCLEOTIDASE-RELATED"/>
    <property type="match status" value="1"/>
</dbReference>
<dbReference type="PRINTS" id="PR01607">
    <property type="entry name" value="APYRASEFAMLY"/>
</dbReference>
<feature type="signal peptide" evidence="1">
    <location>
        <begin position="1"/>
        <end position="23"/>
    </location>
</feature>
<evidence type="ECO:0000256" key="1">
    <source>
        <dbReference type="RuleBase" id="RU362119"/>
    </source>
</evidence>
<feature type="domain" description="5'-Nucleotidase C-terminal" evidence="2">
    <location>
        <begin position="416"/>
        <end position="597"/>
    </location>
</feature>
<sequence length="642" mass="68935">MFLKLTISGLLTASMMISTSALAGSESEREDSGYHDKEGIHEHQCEYNYRNKLQILHSSDNESSFQDPNTLEEKILNYSAIAKGLKRVAKRECTPSLYLTAGDHTLPGPFYQASAEAFGEPGLGDILIYNAMGLAANGIGNHEFDGGINEFAQMIDMARYPFIAVNLDFSQVVVADGSPEIEIGKDGKRCAKSRGKVVKSCWVKRGEYKIGLIGRAPADFFNVIEDPINTLPGLDFVGGRDANNQPLVSAVGQVLEQVELLESKGINRIILLDHAQDFTADPLSASALRGIDIIVAAGSTGFMARPVADGPYNLLRPEDSAEADYPTWRVDSEGETVLVINSDQQYRYLGNLIVTFDKSGHIADVDMRSGPVATNEAGVEALNMELGARRLAPKKRVVSIYDAIRDTSIIQDAFFVVGTTDYPLNGFRADVRTRETNLGLLAADSTIWGAQQNGFPSVDIALKNGGGIRDTIQGPTIIRLAVEAALAFDNTLTVLQMSGDQVLAAMENSVSRADATDGRFPQIAGMVLEFDTANPPLEALASVTTPSRVRNLTITKHDGTVVNLVTDGVADTTALSDTFVLATNSFTATGGDGYAAFPASVVLGATSIGEQQILEEYIINVLGGNVSIMDDAANPMRVIRLP</sequence>